<evidence type="ECO:0000313" key="2">
    <source>
        <dbReference type="EMBL" id="CDW53277.1"/>
    </source>
</evidence>
<dbReference type="GO" id="GO:0005525">
    <property type="term" value="F:GTP binding"/>
    <property type="evidence" value="ECO:0007669"/>
    <property type="project" value="InterPro"/>
</dbReference>
<evidence type="ECO:0000259" key="1">
    <source>
        <dbReference type="Pfam" id="PF01926"/>
    </source>
</evidence>
<dbReference type="EMBL" id="HG805847">
    <property type="protein sequence ID" value="CDW53277.1"/>
    <property type="molecule type" value="Genomic_DNA"/>
</dbReference>
<protein>
    <submittedName>
        <fullName evidence="2">MMR HSR1 domain containing protein</fullName>
    </submittedName>
</protein>
<reference evidence="2" key="2">
    <citation type="submission" date="2014-03" db="EMBL/GenBank/DDBJ databases">
        <title>The whipworm genome and dual-species transcriptomics of an intimate host-pathogen interaction.</title>
        <authorList>
            <person name="Foth B.J."/>
            <person name="Tsai I.J."/>
            <person name="Reid A.J."/>
            <person name="Bancroft A.J."/>
            <person name="Nichol S."/>
            <person name="Tracey A."/>
            <person name="Holroyd N."/>
            <person name="Cotton J.A."/>
            <person name="Stanley E.J."/>
            <person name="Zarowiecki M."/>
            <person name="Liu J.Z."/>
            <person name="Huckvale T."/>
            <person name="Cooper P.J."/>
            <person name="Grencis R.K."/>
            <person name="Berriman M."/>
        </authorList>
    </citation>
    <scope>NUCLEOTIDE SEQUENCE [LARGE SCALE GENOMIC DNA]</scope>
</reference>
<dbReference type="InterPro" id="IPR006073">
    <property type="entry name" value="GTP-bd"/>
</dbReference>
<feature type="domain" description="G" evidence="1">
    <location>
        <begin position="91"/>
        <end position="247"/>
    </location>
</feature>
<reference evidence="2" key="1">
    <citation type="submission" date="2014-01" db="EMBL/GenBank/DDBJ databases">
        <authorList>
            <person name="Aslett M."/>
        </authorList>
    </citation>
    <scope>NUCLEOTIDE SEQUENCE</scope>
</reference>
<dbReference type="STRING" id="36087.A0A077YYZ0"/>
<keyword evidence="3" id="KW-1185">Reference proteome</keyword>
<dbReference type="Proteomes" id="UP000030665">
    <property type="component" value="Unassembled WGS sequence"/>
</dbReference>
<sequence length="341" mass="39053">MDALLMGDKRNEEGIAEKAYELLREFQYAREKLDPHFFDVSTAVRQSYNRIIYTLLLHYKAAILPVERQLKLDIVYPRNLSDTDFQTTPIILVLGPPCTGKTTLVQYITGTSYHGMCISADAKQTKTFVVMHGDTKLSVPIATLTHSKGFPFKTLFPTNEAFLKSCFCSFNPNLALKQYSVIDMPGKFMETTRKGICSVDVVTHLVDRVDMVIFVLDIYRYTFPNEMKQLLNKLAAYEHKITFVLNKADIHDVAKVNKAYDEFVWSLSRLMSSTASPKVFIGSFWSSPCRIPELKELFDAHQEELLNQIRTLVRTCASRRLKELETRATRVCKTFQLLTMA</sequence>
<dbReference type="InterPro" id="IPR027417">
    <property type="entry name" value="P-loop_NTPase"/>
</dbReference>
<dbReference type="AlphaFoldDB" id="A0A077YYZ0"/>
<evidence type="ECO:0000313" key="3">
    <source>
        <dbReference type="Proteomes" id="UP000030665"/>
    </source>
</evidence>
<dbReference type="Gene3D" id="3.40.50.300">
    <property type="entry name" value="P-loop containing nucleotide triphosphate hydrolases"/>
    <property type="match status" value="1"/>
</dbReference>
<accession>A0A077YYZ0</accession>
<organism evidence="2 3">
    <name type="scientific">Trichuris trichiura</name>
    <name type="common">Whipworm</name>
    <name type="synonym">Trichocephalus trichiurus</name>
    <dbReference type="NCBI Taxonomy" id="36087"/>
    <lineage>
        <taxon>Eukaryota</taxon>
        <taxon>Metazoa</taxon>
        <taxon>Ecdysozoa</taxon>
        <taxon>Nematoda</taxon>
        <taxon>Enoplea</taxon>
        <taxon>Dorylaimia</taxon>
        <taxon>Trichinellida</taxon>
        <taxon>Trichuridae</taxon>
        <taxon>Trichuris</taxon>
    </lineage>
</organism>
<dbReference type="SUPFAM" id="SSF52540">
    <property type="entry name" value="P-loop containing nucleoside triphosphate hydrolases"/>
    <property type="match status" value="1"/>
</dbReference>
<name>A0A077YYZ0_TRITR</name>
<dbReference type="PANTHER" id="PTHR43681:SF1">
    <property type="entry name" value="SARCALUMENIN"/>
    <property type="match status" value="1"/>
</dbReference>
<dbReference type="InterPro" id="IPR051943">
    <property type="entry name" value="TRAFAC_Dynamin-like_GTPase"/>
</dbReference>
<dbReference type="OrthoDB" id="422720at2759"/>
<gene>
    <name evidence="2" type="ORF">TTRE_0000154101</name>
</gene>
<proteinExistence type="predicted"/>
<dbReference type="PANTHER" id="PTHR43681">
    <property type="entry name" value="TRANSMEMBRANE GTPASE FZO"/>
    <property type="match status" value="1"/>
</dbReference>
<dbReference type="Pfam" id="PF01926">
    <property type="entry name" value="MMR_HSR1"/>
    <property type="match status" value="1"/>
</dbReference>